<dbReference type="EMBL" id="JBFXLU010000181">
    <property type="protein sequence ID" value="KAL2836327.1"/>
    <property type="molecule type" value="Genomic_DNA"/>
</dbReference>
<evidence type="ECO:0000256" key="1">
    <source>
        <dbReference type="SAM" id="MobiDB-lite"/>
    </source>
</evidence>
<keyword evidence="3" id="KW-1185">Reference proteome</keyword>
<proteinExistence type="predicted"/>
<accession>A0ABR4J9B7</accession>
<evidence type="ECO:0000313" key="3">
    <source>
        <dbReference type="Proteomes" id="UP001610446"/>
    </source>
</evidence>
<name>A0ABR4J9B7_9EURO</name>
<organism evidence="2 3">
    <name type="scientific">Aspergillus pseudoustus</name>
    <dbReference type="NCBI Taxonomy" id="1810923"/>
    <lineage>
        <taxon>Eukaryota</taxon>
        <taxon>Fungi</taxon>
        <taxon>Dikarya</taxon>
        <taxon>Ascomycota</taxon>
        <taxon>Pezizomycotina</taxon>
        <taxon>Eurotiomycetes</taxon>
        <taxon>Eurotiomycetidae</taxon>
        <taxon>Eurotiales</taxon>
        <taxon>Aspergillaceae</taxon>
        <taxon>Aspergillus</taxon>
        <taxon>Aspergillus subgen. Nidulantes</taxon>
    </lineage>
</organism>
<evidence type="ECO:0000313" key="2">
    <source>
        <dbReference type="EMBL" id="KAL2836327.1"/>
    </source>
</evidence>
<protein>
    <submittedName>
        <fullName evidence="2">Uncharacterized protein</fullName>
    </submittedName>
</protein>
<feature type="compositionally biased region" description="Polar residues" evidence="1">
    <location>
        <begin position="28"/>
        <end position="40"/>
    </location>
</feature>
<sequence length="167" mass="18360">MEGLLQKIAGVLDKIVPTRGDAAMPETLTLSPSEPDQTQPLPRKETHESVFMGRTSLSAHTAFANNFVRESVLGSTNFQDLAPEMQAALEHFSNQKPLSYSGLCSLPTPPNHAILRILREVKAGTLRVTFSLICCFMTIDDFIKHCSKVCFAVEDSNLADFIMFSGL</sequence>
<feature type="region of interest" description="Disordered" evidence="1">
    <location>
        <begin position="24"/>
        <end position="45"/>
    </location>
</feature>
<reference evidence="2 3" key="1">
    <citation type="submission" date="2024-07" db="EMBL/GenBank/DDBJ databases">
        <title>Section-level genome sequencing and comparative genomics of Aspergillus sections Usti and Cavernicolus.</title>
        <authorList>
            <consortium name="Lawrence Berkeley National Laboratory"/>
            <person name="Nybo J.L."/>
            <person name="Vesth T.C."/>
            <person name="Theobald S."/>
            <person name="Frisvad J.C."/>
            <person name="Larsen T.O."/>
            <person name="Kjaerboelling I."/>
            <person name="Rothschild-Mancinelli K."/>
            <person name="Lyhne E.K."/>
            <person name="Kogle M.E."/>
            <person name="Barry K."/>
            <person name="Clum A."/>
            <person name="Na H."/>
            <person name="Ledsgaard L."/>
            <person name="Lin J."/>
            <person name="Lipzen A."/>
            <person name="Kuo A."/>
            <person name="Riley R."/>
            <person name="Mondo S."/>
            <person name="Labutti K."/>
            <person name="Haridas S."/>
            <person name="Pangalinan J."/>
            <person name="Salamov A.A."/>
            <person name="Simmons B.A."/>
            <person name="Magnuson J.K."/>
            <person name="Chen J."/>
            <person name="Drula E."/>
            <person name="Henrissat B."/>
            <person name="Wiebenga A."/>
            <person name="Lubbers R.J."/>
            <person name="Gomes A.C."/>
            <person name="Makela M.R."/>
            <person name="Stajich J."/>
            <person name="Grigoriev I.V."/>
            <person name="Mortensen U.H."/>
            <person name="De Vries R.P."/>
            <person name="Baker S.E."/>
            <person name="Andersen M.R."/>
        </authorList>
    </citation>
    <scope>NUCLEOTIDE SEQUENCE [LARGE SCALE GENOMIC DNA]</scope>
    <source>
        <strain evidence="2 3">CBS 123904</strain>
    </source>
</reference>
<comment type="caution">
    <text evidence="2">The sequence shown here is derived from an EMBL/GenBank/DDBJ whole genome shotgun (WGS) entry which is preliminary data.</text>
</comment>
<gene>
    <name evidence="2" type="ORF">BJY01DRAFT_222224</name>
</gene>
<dbReference type="Proteomes" id="UP001610446">
    <property type="component" value="Unassembled WGS sequence"/>
</dbReference>